<accession>A0A1S2LIM4</accession>
<dbReference type="EMBL" id="CP063356">
    <property type="protein sequence ID" value="QOY35194.1"/>
    <property type="molecule type" value="Genomic_DNA"/>
</dbReference>
<evidence type="ECO:0000313" key="3">
    <source>
        <dbReference type="Proteomes" id="UP000180175"/>
    </source>
</evidence>
<evidence type="ECO:0000313" key="1">
    <source>
        <dbReference type="EMBL" id="OIJ11953.1"/>
    </source>
</evidence>
<evidence type="ECO:0000313" key="2">
    <source>
        <dbReference type="EMBL" id="QOY35194.1"/>
    </source>
</evidence>
<sequence>MKYLKFIIVGLLIVSLLINVQLLVRISGVEEKVRSVSYSQNELMNRVENQTANLQYLLQDFIKEQSWISAIEMDVKNVAEGKATLDFQWQVKELYNNSDVIFHYKYGEEHHDYKQVQARELGNGLFGVSIPVEINFEPEWYTAISQEPNSNYEEVEVPVEMVIEEQYLKELNKNELSYYVSVSTDDVMKSSEVNARDLGYLGTSYYGYIEVFGYISDEMNEISVMRPPVYTDNKISLNDVFLKKYKNDILVDEEKLTIEHMNTQSLEHTPIVFRSETGRNQIDFTRLVLKVVFSDGEIFEKEVYAK</sequence>
<organism evidence="1 3">
    <name type="scientific">Anaerobacillus isosaccharinicus</name>
    <dbReference type="NCBI Taxonomy" id="1532552"/>
    <lineage>
        <taxon>Bacteria</taxon>
        <taxon>Bacillati</taxon>
        <taxon>Bacillota</taxon>
        <taxon>Bacilli</taxon>
        <taxon>Bacillales</taxon>
        <taxon>Bacillaceae</taxon>
        <taxon>Anaerobacillus</taxon>
    </lineage>
</organism>
<reference evidence="1 3" key="1">
    <citation type="submission" date="2016-10" db="EMBL/GenBank/DDBJ databases">
        <title>Draft genome sequences of four alkaliphilic bacteria belonging to the Anaerobacillus genus.</title>
        <authorList>
            <person name="Bassil N.M."/>
            <person name="Lloyd J.R."/>
        </authorList>
    </citation>
    <scope>NUCLEOTIDE SEQUENCE [LARGE SCALE GENOMIC DNA]</scope>
    <source>
        <strain evidence="1 3">NB2006</strain>
    </source>
</reference>
<reference evidence="2 3" key="2">
    <citation type="journal article" date="2017" name="Genome Announc.">
        <title>Draft Genome Sequences of Four Alkaliphilic Bacteria Belonging to the Anaerobacillus Genus.</title>
        <authorList>
            <person name="Bassil N.M."/>
            <person name="Lloyd J.R."/>
        </authorList>
    </citation>
    <scope>NUCLEOTIDE SEQUENCE [LARGE SCALE GENOMIC DNA]</scope>
    <source>
        <strain evidence="2 3">NB2006</strain>
    </source>
</reference>
<gene>
    <name evidence="2" type="ORF">AWH56_021215</name>
    <name evidence="1" type="ORF">AWH56_15380</name>
</gene>
<proteinExistence type="predicted"/>
<dbReference type="Proteomes" id="UP000180175">
    <property type="component" value="Chromosome"/>
</dbReference>
<reference evidence="2" key="4">
    <citation type="submission" date="2020-10" db="EMBL/GenBank/DDBJ databases">
        <authorList>
            <person name="Bassil N.M."/>
            <person name="Lloyd J.R."/>
        </authorList>
    </citation>
    <scope>NUCLEOTIDE SEQUENCE</scope>
    <source>
        <strain evidence="2">NB2006</strain>
    </source>
</reference>
<protein>
    <submittedName>
        <fullName evidence="1">Uncharacterized protein</fullName>
    </submittedName>
</protein>
<reference evidence="2 3" key="3">
    <citation type="journal article" date="2019" name="Int. J. Syst. Evol. Microbiol.">
        <title>Anaerobacillus isosaccharinicus sp. nov., an alkaliphilic bacterium which degrades isosaccharinic acid.</title>
        <authorList>
            <person name="Bassil N.M."/>
            <person name="Lloyd J.R."/>
        </authorList>
    </citation>
    <scope>NUCLEOTIDE SEQUENCE [LARGE SCALE GENOMIC DNA]</scope>
    <source>
        <strain evidence="2 3">NB2006</strain>
    </source>
</reference>
<dbReference type="EMBL" id="LQXD01000132">
    <property type="protein sequence ID" value="OIJ11953.1"/>
    <property type="molecule type" value="Genomic_DNA"/>
</dbReference>
<dbReference type="AlphaFoldDB" id="A0A1S2LIM4"/>
<dbReference type="KEGG" id="aia:AWH56_021215"/>
<dbReference type="OrthoDB" id="2800840at2"/>
<keyword evidence="3" id="KW-1185">Reference proteome</keyword>
<dbReference type="RefSeq" id="WP_071317928.1">
    <property type="nucleotide sequence ID" value="NZ_CP063356.2"/>
</dbReference>
<name>A0A1S2LIM4_9BACI</name>